<dbReference type="InterPro" id="IPR000571">
    <property type="entry name" value="Znf_CCCH"/>
</dbReference>
<reference evidence="9 10" key="1">
    <citation type="submission" date="2009-12" db="EMBL/GenBank/DDBJ databases">
        <title>The draft genome of Batrachochytrium dendrobatidis.</title>
        <authorList>
            <consortium name="US DOE Joint Genome Institute (JGI-PGF)"/>
            <person name="Kuo A."/>
            <person name="Salamov A."/>
            <person name="Schmutz J."/>
            <person name="Lucas S."/>
            <person name="Pitluck S."/>
            <person name="Rosenblum E."/>
            <person name="Stajich J."/>
            <person name="Eisen M."/>
            <person name="Grigoriev I.V."/>
        </authorList>
    </citation>
    <scope>NUCLEOTIDE SEQUENCE [LARGE SCALE GENOMIC DNA]</scope>
    <source>
        <strain evidence="10">JAM81 / FGSC 10211</strain>
    </source>
</reference>
<dbReference type="InterPro" id="IPR002625">
    <property type="entry name" value="Smr_dom"/>
</dbReference>
<evidence type="ECO:0000256" key="4">
    <source>
        <dbReference type="PROSITE-ProRule" id="PRU00723"/>
    </source>
</evidence>
<dbReference type="SMART" id="SM01162">
    <property type="entry name" value="DUF1771"/>
    <property type="match status" value="1"/>
</dbReference>
<feature type="domain" description="Smr" evidence="7">
    <location>
        <begin position="707"/>
        <end position="787"/>
    </location>
</feature>
<dbReference type="OrthoDB" id="3247158at2759"/>
<evidence type="ECO:0000259" key="6">
    <source>
        <dbReference type="PROSITE" id="PS50103"/>
    </source>
</evidence>
<keyword evidence="3 4" id="KW-0862">Zinc</keyword>
<keyword evidence="10" id="KW-1185">Reference proteome</keyword>
<gene>
    <name evidence="9" type="ORF">BATDEDRAFT_22451</name>
</gene>
<evidence type="ECO:0000256" key="5">
    <source>
        <dbReference type="SAM" id="MobiDB-lite"/>
    </source>
</evidence>
<dbReference type="SMART" id="SM00356">
    <property type="entry name" value="ZnF_C3H1"/>
    <property type="match status" value="2"/>
</dbReference>
<dbReference type="InParanoid" id="F4NUI4"/>
<keyword evidence="2 4" id="KW-0863">Zinc-finger</keyword>
<dbReference type="InterPro" id="IPR013899">
    <property type="entry name" value="DUF1771"/>
</dbReference>
<feature type="domain" description="C3H1-type" evidence="6">
    <location>
        <begin position="375"/>
        <end position="402"/>
    </location>
</feature>
<organism evidence="9 10">
    <name type="scientific">Batrachochytrium dendrobatidis (strain JAM81 / FGSC 10211)</name>
    <name type="common">Frog chytrid fungus</name>
    <dbReference type="NCBI Taxonomy" id="684364"/>
    <lineage>
        <taxon>Eukaryota</taxon>
        <taxon>Fungi</taxon>
        <taxon>Fungi incertae sedis</taxon>
        <taxon>Chytridiomycota</taxon>
        <taxon>Chytridiomycota incertae sedis</taxon>
        <taxon>Chytridiomycetes</taxon>
        <taxon>Rhizophydiales</taxon>
        <taxon>Rhizophydiales incertae sedis</taxon>
        <taxon>Batrachochytrium</taxon>
    </lineage>
</organism>
<dbReference type="EMBL" id="GL882879">
    <property type="protein sequence ID" value="EGF83612.1"/>
    <property type="molecule type" value="Genomic_DNA"/>
</dbReference>
<dbReference type="GO" id="GO:0008270">
    <property type="term" value="F:zinc ion binding"/>
    <property type="evidence" value="ECO:0007669"/>
    <property type="project" value="UniProtKB-KW"/>
</dbReference>
<dbReference type="SUPFAM" id="SSF160443">
    <property type="entry name" value="SMR domain-like"/>
    <property type="match status" value="1"/>
</dbReference>
<dbReference type="SMART" id="SM00463">
    <property type="entry name" value="SMR"/>
    <property type="match status" value="1"/>
</dbReference>
<dbReference type="Gene3D" id="3.30.1370.110">
    <property type="match status" value="1"/>
</dbReference>
<dbReference type="GO" id="GO:0043130">
    <property type="term" value="F:ubiquitin binding"/>
    <property type="evidence" value="ECO:0007669"/>
    <property type="project" value="InterPro"/>
</dbReference>
<evidence type="ECO:0000313" key="9">
    <source>
        <dbReference type="EMBL" id="EGF83612.1"/>
    </source>
</evidence>
<dbReference type="PROSITE" id="PS50828">
    <property type="entry name" value="SMR"/>
    <property type="match status" value="1"/>
</dbReference>
<evidence type="ECO:0000259" key="8">
    <source>
        <dbReference type="PROSITE" id="PS51140"/>
    </source>
</evidence>
<keyword evidence="1 4" id="KW-0479">Metal-binding</keyword>
<feature type="domain" description="C3H1-type" evidence="6">
    <location>
        <begin position="351"/>
        <end position="374"/>
    </location>
</feature>
<dbReference type="AlphaFoldDB" id="F4NUI4"/>
<dbReference type="PROSITE" id="PS51140">
    <property type="entry name" value="CUE"/>
    <property type="match status" value="1"/>
</dbReference>
<dbReference type="InterPro" id="IPR036855">
    <property type="entry name" value="Znf_CCCH_sf"/>
</dbReference>
<evidence type="ECO:0000256" key="3">
    <source>
        <dbReference type="ARBA" id="ARBA00022833"/>
    </source>
</evidence>
<evidence type="ECO:0008006" key="11">
    <source>
        <dbReference type="Google" id="ProtNLM"/>
    </source>
</evidence>
<sequence length="787" mass="85300">MLLPIEPFYDVLFTILTSTSLDPAEKCEALLDAVEVSGALGQQDAELLVRALLDTLESRGPDSLLCDSTDNEYTDNLCYYTSFKSLDSTIGSNSSGLGHDRQDITTNDGIRRVPYKQRQYPFAPHSALSSLSLTSPTATTTSYPSFMVSSNSTSRLSSKELNLAAQEFTPSYPTGCLSQTDSYSRSDLLDSTGSTHHVLQSNTPDIIRDIDPLFARIDMQDCTETPQSYSYDSPEFSDSLDLKQDVDEAENAYWDLEESQQYSTLEAHDVLQSIFINIPIDHIKAVLEANMYNIESSMDCLLNDSGTIGAVHSASEPRTFESNPSMCTAYDASVSEAPSTPVIHLATSKSREPKQICRHFMIGQCYRSDCWYSHDPDALVCKFWLQGRCFKGNNCEFVHGEGLTGFVASSSLGSGAESAFSSSQTSGNVTINSARKTKFGGASYFGSPTLNDTGSSITSAPIDLHLSAEEEFPSLGSVTKNSCHVIPSTPAQGSSSKPTAVSKINFWNPTAKYNDVTKKAANGSSGQESIIDKAFNGRKTILIGGSGASLKPAIFSNSPQIVSTEKEIPSSLSAHAGTGGRVYVNSKWLSTGDTLAASYAEYRQEAIDVAIHRNQLFQRATDAFLSGNKAAARALSLSAKKLNDQVEQLHNIAAQKIFLSRNAHNSPSQSSSTTSTKGLTGTPKSQPFKKQQASIVNPIEHHSSHIVDLHGLHPSEACTMLQLSIDNLVESKFVGDLIIVTGTGHHSRTQKAKVLPHVRSYLQQGGWRPKDGTLHDRRGGILVIQIK</sequence>
<dbReference type="PANTHER" id="PTHR46651">
    <property type="entry name" value="POLYADENYLATE-BINDING PROTEIN-INTERACTING PROTEIN 7"/>
    <property type="match status" value="1"/>
</dbReference>
<accession>F4NUI4</accession>
<feature type="compositionally biased region" description="Low complexity" evidence="5">
    <location>
        <begin position="666"/>
        <end position="685"/>
    </location>
</feature>
<dbReference type="Gene3D" id="3.30.1370.210">
    <property type="match status" value="1"/>
</dbReference>
<evidence type="ECO:0000259" key="7">
    <source>
        <dbReference type="PROSITE" id="PS50828"/>
    </source>
</evidence>
<dbReference type="STRING" id="684364.F4NUI4"/>
<dbReference type="PANTHER" id="PTHR46651:SF1">
    <property type="entry name" value="SMALL MUTS RELATED FAMILY PROTEIN"/>
    <property type="match status" value="1"/>
</dbReference>
<protein>
    <recommendedName>
        <fullName evidence="11">Smr domain-containing protein</fullName>
    </recommendedName>
</protein>
<evidence type="ECO:0000256" key="1">
    <source>
        <dbReference type="ARBA" id="ARBA00022723"/>
    </source>
</evidence>
<dbReference type="Pfam" id="PF08590">
    <property type="entry name" value="DUF1771"/>
    <property type="match status" value="1"/>
</dbReference>
<evidence type="ECO:0000313" key="10">
    <source>
        <dbReference type="Proteomes" id="UP000007241"/>
    </source>
</evidence>
<dbReference type="HOGENOM" id="CLU_356365_0_0_1"/>
<dbReference type="InterPro" id="IPR003892">
    <property type="entry name" value="CUE"/>
</dbReference>
<dbReference type="OMA" id="NNVDWLV"/>
<proteinExistence type="predicted"/>
<dbReference type="Proteomes" id="UP000007241">
    <property type="component" value="Unassembled WGS sequence"/>
</dbReference>
<dbReference type="CDD" id="cd14279">
    <property type="entry name" value="CUE"/>
    <property type="match status" value="1"/>
</dbReference>
<dbReference type="InterPro" id="IPR053242">
    <property type="entry name" value="PAM2-like_domain"/>
</dbReference>
<feature type="domain" description="CUE" evidence="8">
    <location>
        <begin position="263"/>
        <end position="306"/>
    </location>
</feature>
<name>F4NUI4_BATDJ</name>
<dbReference type="RefSeq" id="XP_006675573.1">
    <property type="nucleotide sequence ID" value="XM_006675510.1"/>
</dbReference>
<dbReference type="PROSITE" id="PS50103">
    <property type="entry name" value="ZF_C3H1"/>
    <property type="match status" value="2"/>
</dbReference>
<feature type="region of interest" description="Disordered" evidence="5">
    <location>
        <begin position="660"/>
        <end position="693"/>
    </location>
</feature>
<dbReference type="InterPro" id="IPR036063">
    <property type="entry name" value="Smr_dom_sf"/>
</dbReference>
<dbReference type="SUPFAM" id="SSF90229">
    <property type="entry name" value="CCCH zinc finger"/>
    <property type="match status" value="1"/>
</dbReference>
<evidence type="ECO:0000256" key="2">
    <source>
        <dbReference type="ARBA" id="ARBA00022771"/>
    </source>
</evidence>
<feature type="zinc finger region" description="C3H1-type" evidence="4">
    <location>
        <begin position="351"/>
        <end position="374"/>
    </location>
</feature>
<dbReference type="GeneID" id="18237946"/>
<feature type="zinc finger region" description="C3H1-type" evidence="4">
    <location>
        <begin position="375"/>
        <end position="402"/>
    </location>
</feature>